<reference evidence="2 3" key="1">
    <citation type="submission" date="2019-04" db="EMBL/GenBank/DDBJ databases">
        <title>Niastella caeni sp. nov., isolated from activated sludge.</title>
        <authorList>
            <person name="Sheng M."/>
        </authorList>
    </citation>
    <scope>NUCLEOTIDE SEQUENCE [LARGE SCALE GENOMIC DNA]</scope>
    <source>
        <strain evidence="2 3">HX-2-15</strain>
    </source>
</reference>
<evidence type="ECO:0000313" key="3">
    <source>
        <dbReference type="Proteomes" id="UP000306918"/>
    </source>
</evidence>
<gene>
    <name evidence="2" type="ORF">FAM09_13115</name>
</gene>
<comment type="caution">
    <text evidence="2">The sequence shown here is derived from an EMBL/GenBank/DDBJ whole genome shotgun (WGS) entry which is preliminary data.</text>
</comment>
<evidence type="ECO:0000256" key="1">
    <source>
        <dbReference type="SAM" id="Phobius"/>
    </source>
</evidence>
<dbReference type="EMBL" id="STFF01000003">
    <property type="protein sequence ID" value="THU39439.1"/>
    <property type="molecule type" value="Genomic_DNA"/>
</dbReference>
<name>A0A4S8HXD4_9BACT</name>
<dbReference type="Proteomes" id="UP000306918">
    <property type="component" value="Unassembled WGS sequence"/>
</dbReference>
<protein>
    <recommendedName>
        <fullName evidence="4">VWA domain-containing protein</fullName>
    </recommendedName>
</protein>
<sequence length="478" mass="54048">MPKTYILTTLSARLAVIGMLLLFSCSDAVKSRQRNRTEKQLPEKGKTVAVTPTYVRAKYNILIENSGSMNGYVAQSSDFKDAIFGLITDLRSKNVTDVINIYYINQQLCPQKMGAMPNEIEYFFTHLNPASLNRSGCGTHTSFIPEIIQKAVNSNTNDVNILISDFIFSDSLGASTQYLEAAKNTVKLYLSEALKNREISMIILKLNSQFEGFYYMESKRPLKVDLSNKKIRRPYYIIIFGNQAPLEHFLSKINFNDYKGFENSYYLLKPAGSRPAAKIVRNNKIGDYEIEQPSTNLVINNAKTGGRNGDEEVFQFSLAANLDFLKMDDSYITDPGNYNVSNNYTITSITRNTDETNESLKGYTHLFTCKTSDLKPLQEVSIRLKSKLPSWVQASSTVDDSNPFDSAQQRQTFGFEYLARGISEAYANHNEGKEQLAITIKISKNKYAEHGKTSSFPWWIVIVLAALFGIIIWIKNKK</sequence>
<dbReference type="PROSITE" id="PS51257">
    <property type="entry name" value="PROKAR_LIPOPROTEIN"/>
    <property type="match status" value="1"/>
</dbReference>
<dbReference type="RefSeq" id="WP_136577571.1">
    <property type="nucleotide sequence ID" value="NZ_STFF01000003.1"/>
</dbReference>
<dbReference type="AlphaFoldDB" id="A0A4S8HXD4"/>
<proteinExistence type="predicted"/>
<evidence type="ECO:0000313" key="2">
    <source>
        <dbReference type="EMBL" id="THU39439.1"/>
    </source>
</evidence>
<dbReference type="OrthoDB" id="1067458at2"/>
<organism evidence="2 3">
    <name type="scientific">Niastella caeni</name>
    <dbReference type="NCBI Taxonomy" id="2569763"/>
    <lineage>
        <taxon>Bacteria</taxon>
        <taxon>Pseudomonadati</taxon>
        <taxon>Bacteroidota</taxon>
        <taxon>Chitinophagia</taxon>
        <taxon>Chitinophagales</taxon>
        <taxon>Chitinophagaceae</taxon>
        <taxon>Niastella</taxon>
    </lineage>
</organism>
<keyword evidence="3" id="KW-1185">Reference proteome</keyword>
<keyword evidence="1" id="KW-0812">Transmembrane</keyword>
<keyword evidence="1" id="KW-0472">Membrane</keyword>
<keyword evidence="1" id="KW-1133">Transmembrane helix</keyword>
<evidence type="ECO:0008006" key="4">
    <source>
        <dbReference type="Google" id="ProtNLM"/>
    </source>
</evidence>
<feature type="transmembrane region" description="Helical" evidence="1">
    <location>
        <begin position="456"/>
        <end position="474"/>
    </location>
</feature>
<accession>A0A4S8HXD4</accession>